<feature type="compositionally biased region" description="Basic and acidic residues" evidence="8">
    <location>
        <begin position="120"/>
        <end position="129"/>
    </location>
</feature>
<comment type="similarity">
    <text evidence="4">Belongs to the RTC4 family.</text>
</comment>
<evidence type="ECO:0000256" key="5">
    <source>
        <dbReference type="ARBA" id="ARBA00015162"/>
    </source>
</evidence>
<evidence type="ECO:0000256" key="6">
    <source>
        <dbReference type="ARBA" id="ARBA00022490"/>
    </source>
</evidence>
<comment type="function">
    <text evidence="1">May be involved in a process influencing telomere capping.</text>
</comment>
<name>A0A6A6VZQ0_9PEZI</name>
<dbReference type="AlphaFoldDB" id="A0A6A6VZQ0"/>
<dbReference type="GO" id="GO:0005634">
    <property type="term" value="C:nucleus"/>
    <property type="evidence" value="ECO:0007669"/>
    <property type="project" value="UniProtKB-SubCell"/>
</dbReference>
<accession>A0A6A6VZQ0</accession>
<dbReference type="PANTHER" id="PTHR41391">
    <property type="entry name" value="RESTRICTION OF TELOMERE CAPPING PROTEIN 4"/>
    <property type="match status" value="1"/>
</dbReference>
<keyword evidence="7" id="KW-0539">Nucleus</keyword>
<feature type="domain" description="Restriction of telomere capping protein 4 C-terminal" evidence="9">
    <location>
        <begin position="380"/>
        <end position="502"/>
    </location>
</feature>
<feature type="region of interest" description="Disordered" evidence="8">
    <location>
        <begin position="210"/>
        <end position="229"/>
    </location>
</feature>
<dbReference type="GO" id="GO:0005737">
    <property type="term" value="C:cytoplasm"/>
    <property type="evidence" value="ECO:0007669"/>
    <property type="project" value="UniProtKB-SubCell"/>
</dbReference>
<dbReference type="PANTHER" id="PTHR41391:SF1">
    <property type="entry name" value="RESTRICTION OF TELOMERE CAPPING PROTEIN 4"/>
    <property type="match status" value="1"/>
</dbReference>
<gene>
    <name evidence="10" type="ORF">EJ05DRAFT_541374</name>
</gene>
<evidence type="ECO:0000256" key="1">
    <source>
        <dbReference type="ARBA" id="ARBA00002738"/>
    </source>
</evidence>
<feature type="compositionally biased region" description="Basic residues" evidence="8">
    <location>
        <begin position="92"/>
        <end position="103"/>
    </location>
</feature>
<reference evidence="10" key="1">
    <citation type="journal article" date="2020" name="Stud. Mycol.">
        <title>101 Dothideomycetes genomes: a test case for predicting lifestyles and emergence of pathogens.</title>
        <authorList>
            <person name="Haridas S."/>
            <person name="Albert R."/>
            <person name="Binder M."/>
            <person name="Bloem J."/>
            <person name="Labutti K."/>
            <person name="Salamov A."/>
            <person name="Andreopoulos B."/>
            <person name="Baker S."/>
            <person name="Barry K."/>
            <person name="Bills G."/>
            <person name="Bluhm B."/>
            <person name="Cannon C."/>
            <person name="Castanera R."/>
            <person name="Culley D."/>
            <person name="Daum C."/>
            <person name="Ezra D."/>
            <person name="Gonzalez J."/>
            <person name="Henrissat B."/>
            <person name="Kuo A."/>
            <person name="Liang C."/>
            <person name="Lipzen A."/>
            <person name="Lutzoni F."/>
            <person name="Magnuson J."/>
            <person name="Mondo S."/>
            <person name="Nolan M."/>
            <person name="Ohm R."/>
            <person name="Pangilinan J."/>
            <person name="Park H.-J."/>
            <person name="Ramirez L."/>
            <person name="Alfaro M."/>
            <person name="Sun H."/>
            <person name="Tritt A."/>
            <person name="Yoshinaga Y."/>
            <person name="Zwiers L.-H."/>
            <person name="Turgeon B."/>
            <person name="Goodwin S."/>
            <person name="Spatafora J."/>
            <person name="Crous P."/>
            <person name="Grigoriev I."/>
        </authorList>
    </citation>
    <scope>NUCLEOTIDE SEQUENCE</scope>
    <source>
        <strain evidence="10">CBS 121739</strain>
    </source>
</reference>
<proteinExistence type="inferred from homology"/>
<evidence type="ECO:0000256" key="3">
    <source>
        <dbReference type="ARBA" id="ARBA00004496"/>
    </source>
</evidence>
<feature type="compositionally biased region" description="Basic and acidic residues" evidence="8">
    <location>
        <begin position="21"/>
        <end position="58"/>
    </location>
</feature>
<keyword evidence="6" id="KW-0963">Cytoplasm</keyword>
<evidence type="ECO:0000313" key="11">
    <source>
        <dbReference type="Proteomes" id="UP000799437"/>
    </source>
</evidence>
<evidence type="ECO:0000256" key="2">
    <source>
        <dbReference type="ARBA" id="ARBA00004123"/>
    </source>
</evidence>
<evidence type="ECO:0000259" key="9">
    <source>
        <dbReference type="SMART" id="SM01312"/>
    </source>
</evidence>
<organism evidence="10 11">
    <name type="scientific">Pseudovirgaria hyperparasitica</name>
    <dbReference type="NCBI Taxonomy" id="470096"/>
    <lineage>
        <taxon>Eukaryota</taxon>
        <taxon>Fungi</taxon>
        <taxon>Dikarya</taxon>
        <taxon>Ascomycota</taxon>
        <taxon>Pezizomycotina</taxon>
        <taxon>Dothideomycetes</taxon>
        <taxon>Dothideomycetes incertae sedis</taxon>
        <taxon>Acrospermales</taxon>
        <taxon>Acrospermaceae</taxon>
        <taxon>Pseudovirgaria</taxon>
    </lineage>
</organism>
<keyword evidence="11" id="KW-1185">Reference proteome</keyword>
<dbReference type="OrthoDB" id="128308at2759"/>
<feature type="region of interest" description="Disordered" evidence="8">
    <location>
        <begin position="260"/>
        <end position="299"/>
    </location>
</feature>
<protein>
    <recommendedName>
        <fullName evidence="5">Restriction of telomere capping protein 4</fullName>
    </recommendedName>
</protein>
<evidence type="ECO:0000256" key="8">
    <source>
        <dbReference type="SAM" id="MobiDB-lite"/>
    </source>
</evidence>
<feature type="compositionally biased region" description="Polar residues" evidence="8">
    <location>
        <begin position="72"/>
        <end position="86"/>
    </location>
</feature>
<dbReference type="Pfam" id="PF14474">
    <property type="entry name" value="RTC4"/>
    <property type="match status" value="1"/>
</dbReference>
<feature type="compositionally biased region" description="Low complexity" evidence="8">
    <location>
        <begin position="264"/>
        <end position="277"/>
    </location>
</feature>
<comment type="subcellular location">
    <subcellularLocation>
        <location evidence="3">Cytoplasm</location>
    </subcellularLocation>
    <subcellularLocation>
        <location evidence="2">Nucleus</location>
    </subcellularLocation>
</comment>
<sequence>MPLLSRHGTRSLLRTVNGKTHATDQDHEEARPTTTTSKREKTKEEIEEEINRSPRSSDSESSPLRNDATLEGKSSSNTTKRPSTPNLFAAKPTKRTNKPRVRAPTRAACNNLNEARKRRAENEHDDVSPKKRPLSPTQSADSWNEAAFIKAPMRKMKTATYGRANIRKTTFGPSKSSSSSAGTNTEERLHGSVAKSSVKPENGMAARFAGLSKRASPVQEEPVKPKDDLGARFALLSAPKQMEDEHPPSSAESLKERFTGLGTTGSSVSVTTATTSAPRNDTLRYSSPLSSPPDSEASDVEGLEYTGAICPFCREPVDPTILQAFLGTRRALKVRQQNEFHVVHKKHSALQEYRKQGYPEVDWGSLENRLASHHTYLESILEDSVPSHFRNVLADKVDRGKERTLIQTENTGALSGIMPGYYGTHGARLMADYIIRKYGTTLRHLAVKDKTIASRDTTGFVQAVLVPELAMKLIMEDMDVDEGRAREIMQESALLGDLVNEEVDDILRMTQAASQNLSYGHSESGSDSDLK</sequence>
<dbReference type="InterPro" id="IPR028094">
    <property type="entry name" value="RTC4_C"/>
</dbReference>
<feature type="region of interest" description="Disordered" evidence="8">
    <location>
        <begin position="1"/>
        <end position="143"/>
    </location>
</feature>
<dbReference type="EMBL" id="ML996581">
    <property type="protein sequence ID" value="KAF2754291.1"/>
    <property type="molecule type" value="Genomic_DNA"/>
</dbReference>
<evidence type="ECO:0000256" key="7">
    <source>
        <dbReference type="ARBA" id="ARBA00023242"/>
    </source>
</evidence>
<dbReference type="InterPro" id="IPR039024">
    <property type="entry name" value="RTC4"/>
</dbReference>
<evidence type="ECO:0000256" key="4">
    <source>
        <dbReference type="ARBA" id="ARBA00009461"/>
    </source>
</evidence>
<feature type="region of interest" description="Disordered" evidence="8">
    <location>
        <begin position="166"/>
        <end position="201"/>
    </location>
</feature>
<evidence type="ECO:0000313" key="10">
    <source>
        <dbReference type="EMBL" id="KAF2754291.1"/>
    </source>
</evidence>
<dbReference type="GeneID" id="54490712"/>
<dbReference type="RefSeq" id="XP_033596742.1">
    <property type="nucleotide sequence ID" value="XM_033749658.1"/>
</dbReference>
<dbReference type="Proteomes" id="UP000799437">
    <property type="component" value="Unassembled WGS sequence"/>
</dbReference>
<feature type="compositionally biased region" description="Polar residues" evidence="8">
    <location>
        <begin position="283"/>
        <end position="293"/>
    </location>
</feature>
<dbReference type="SMART" id="SM01312">
    <property type="entry name" value="RTC4"/>
    <property type="match status" value="1"/>
</dbReference>